<dbReference type="PANTHER" id="PTHR33085:SF85">
    <property type="entry name" value="DUF1618 DOMAIN-CONTAINING PROTEIN"/>
    <property type="match status" value="1"/>
</dbReference>
<dbReference type="Proteomes" id="UP000019116">
    <property type="component" value="Chromosome 3D"/>
</dbReference>
<evidence type="ECO:0008006" key="4">
    <source>
        <dbReference type="Google" id="ProtNLM"/>
    </source>
</evidence>
<accession>A0A3B6H1L6</accession>
<feature type="compositionally biased region" description="Basic and acidic residues" evidence="1">
    <location>
        <begin position="41"/>
        <end position="54"/>
    </location>
</feature>
<name>A0A3B6H1L6_WHEAT</name>
<feature type="region of interest" description="Disordered" evidence="1">
    <location>
        <begin position="41"/>
        <end position="65"/>
    </location>
</feature>
<protein>
    <recommendedName>
        <fullName evidence="4">DUF1618 domain-containing protein</fullName>
    </recommendedName>
</protein>
<keyword evidence="3" id="KW-1185">Reference proteome</keyword>
<reference evidence="2" key="1">
    <citation type="submission" date="2018-08" db="EMBL/GenBank/DDBJ databases">
        <authorList>
            <person name="Rossello M."/>
        </authorList>
    </citation>
    <scope>NUCLEOTIDE SEQUENCE [LARGE SCALE GENOMIC DNA]</scope>
    <source>
        <strain evidence="2">cv. Chinese Spring</strain>
    </source>
</reference>
<dbReference type="Pfam" id="PF07893">
    <property type="entry name" value="DUF1668"/>
    <property type="match status" value="1"/>
</dbReference>
<dbReference type="Gramene" id="TraesCS3D02G487500.1">
    <property type="protein sequence ID" value="TraesCS3D02G487500.1"/>
    <property type="gene ID" value="TraesCS3D02G487500"/>
</dbReference>
<dbReference type="AlphaFoldDB" id="A0A3B6H1L6"/>
<dbReference type="InterPro" id="IPR012871">
    <property type="entry name" value="DUF1668_ORYSA"/>
</dbReference>
<proteinExistence type="predicted"/>
<dbReference type="OrthoDB" id="659944at2759"/>
<organism evidence="2">
    <name type="scientific">Triticum aestivum</name>
    <name type="common">Wheat</name>
    <dbReference type="NCBI Taxonomy" id="4565"/>
    <lineage>
        <taxon>Eukaryota</taxon>
        <taxon>Viridiplantae</taxon>
        <taxon>Streptophyta</taxon>
        <taxon>Embryophyta</taxon>
        <taxon>Tracheophyta</taxon>
        <taxon>Spermatophyta</taxon>
        <taxon>Magnoliopsida</taxon>
        <taxon>Liliopsida</taxon>
        <taxon>Poales</taxon>
        <taxon>Poaceae</taxon>
        <taxon>BOP clade</taxon>
        <taxon>Pooideae</taxon>
        <taxon>Triticodae</taxon>
        <taxon>Triticeae</taxon>
        <taxon>Triticinae</taxon>
        <taxon>Triticum</taxon>
    </lineage>
</organism>
<dbReference type="PANTHER" id="PTHR33085">
    <property type="entry name" value="OS12G0113100 PROTEIN-RELATED"/>
    <property type="match status" value="1"/>
</dbReference>
<evidence type="ECO:0000256" key="1">
    <source>
        <dbReference type="SAM" id="MobiDB-lite"/>
    </source>
</evidence>
<dbReference type="EnsemblPlants" id="TraesCS3D02G487500.1">
    <property type="protein sequence ID" value="TraesCS3D02G487500.1"/>
    <property type="gene ID" value="TraesCS3D02G487500"/>
</dbReference>
<sequence length="417" mass="47234">MSKRQLTLQPCCHKAKQQQQQPRQHVYLVVDDWETGYSVRKIDVDDMDPPHAGDDLDDEEAEPHPDPPVVRFYGRHCRLSHIGAYGTSILAMLRTSDSDATGAFPIFDTKTLGLTLCPHPDGRRARPLFASAAGVLYLTVGYSTFVLDSLPLPGPYGDEDTQWSWIEKPKIFAPFHSCDVVSFAVHPNDHLLFVSEGARTFFLDTKCSSWMGVGKWIMPFKGQAYFDGELDAWVGLCRHKGGVGHVCSCDAPPLSDYATMSSTMPAWKLSEDRLFDADDDRHLGATLLYLGGVSDYCLIESRLHKDQEPFGPCDGPRRRVLRITKFGLKYDKSGELRTTRRTARSYQMTEGHEFNEICLNPVAFWIFFLEKEDDPRPLHLGDAYGHFINYSRGPYKVLQTIYLNPPSWQYMPLLLSI</sequence>
<evidence type="ECO:0000313" key="2">
    <source>
        <dbReference type="EnsemblPlants" id="TraesCS3D02G487500.1"/>
    </source>
</evidence>
<dbReference type="Gramene" id="TraesCS3D03G1073900.1">
    <property type="protein sequence ID" value="TraesCS3D03G1073900.1.CDS"/>
    <property type="gene ID" value="TraesCS3D03G1073900"/>
</dbReference>
<reference evidence="2" key="2">
    <citation type="submission" date="2018-10" db="UniProtKB">
        <authorList>
            <consortium name="EnsemblPlants"/>
        </authorList>
    </citation>
    <scope>IDENTIFICATION</scope>
</reference>
<evidence type="ECO:0000313" key="3">
    <source>
        <dbReference type="Proteomes" id="UP000019116"/>
    </source>
</evidence>